<evidence type="ECO:0000313" key="1">
    <source>
        <dbReference type="EMBL" id="DAD22035.1"/>
    </source>
</evidence>
<sequence length="60" mass="6878">MERIISPELWEAGPKENLLGMLSLTSNCTVEALSVRLTWRSCKATEIYQLRCQSMKSFQV</sequence>
<name>A0A822XT90_NELNU</name>
<protein>
    <submittedName>
        <fullName evidence="1">Uncharacterized protein</fullName>
    </submittedName>
</protein>
<proteinExistence type="predicted"/>
<dbReference type="Proteomes" id="UP000607653">
    <property type="component" value="Unassembled WGS sequence"/>
</dbReference>
<comment type="caution">
    <text evidence="1">The sequence shown here is derived from an EMBL/GenBank/DDBJ whole genome shotgun (WGS) entry which is preliminary data.</text>
</comment>
<dbReference type="AlphaFoldDB" id="A0A822XT90"/>
<gene>
    <name evidence="1" type="ORF">HUJ06_023498</name>
</gene>
<organism evidence="1 2">
    <name type="scientific">Nelumbo nucifera</name>
    <name type="common">Sacred lotus</name>
    <dbReference type="NCBI Taxonomy" id="4432"/>
    <lineage>
        <taxon>Eukaryota</taxon>
        <taxon>Viridiplantae</taxon>
        <taxon>Streptophyta</taxon>
        <taxon>Embryophyta</taxon>
        <taxon>Tracheophyta</taxon>
        <taxon>Spermatophyta</taxon>
        <taxon>Magnoliopsida</taxon>
        <taxon>Proteales</taxon>
        <taxon>Nelumbonaceae</taxon>
        <taxon>Nelumbo</taxon>
    </lineage>
</organism>
<reference evidence="1 2" key="1">
    <citation type="journal article" date="2020" name="Mol. Biol. Evol.">
        <title>Distinct Expression and Methylation Patterns for Genes with Different Fates following a Single Whole-Genome Duplication in Flowering Plants.</title>
        <authorList>
            <person name="Shi T."/>
            <person name="Rahmani R.S."/>
            <person name="Gugger P.F."/>
            <person name="Wang M."/>
            <person name="Li H."/>
            <person name="Zhang Y."/>
            <person name="Li Z."/>
            <person name="Wang Q."/>
            <person name="Van de Peer Y."/>
            <person name="Marchal K."/>
            <person name="Chen J."/>
        </authorList>
    </citation>
    <scope>NUCLEOTIDE SEQUENCE [LARGE SCALE GENOMIC DNA]</scope>
    <source>
        <tissue evidence="1">Leaf</tissue>
    </source>
</reference>
<dbReference type="EMBL" id="DUZY01000001">
    <property type="protein sequence ID" value="DAD22035.1"/>
    <property type="molecule type" value="Genomic_DNA"/>
</dbReference>
<evidence type="ECO:0000313" key="2">
    <source>
        <dbReference type="Proteomes" id="UP000607653"/>
    </source>
</evidence>
<keyword evidence="2" id="KW-1185">Reference proteome</keyword>
<accession>A0A822XT90</accession>